<dbReference type="InterPro" id="IPR006674">
    <property type="entry name" value="HD_domain"/>
</dbReference>
<dbReference type="InterPro" id="IPR043519">
    <property type="entry name" value="NT_sf"/>
</dbReference>
<dbReference type="GO" id="GO:0016779">
    <property type="term" value="F:nucleotidyltransferase activity"/>
    <property type="evidence" value="ECO:0007669"/>
    <property type="project" value="UniProtKB-KW"/>
</dbReference>
<gene>
    <name evidence="13" type="ordered locus">Desru_0235</name>
</gene>
<comment type="cofactor">
    <cofactor evidence="1">
        <name>Mg(2+)</name>
        <dbReference type="ChEBI" id="CHEBI:18420"/>
    </cofactor>
</comment>
<dbReference type="Proteomes" id="UP000009234">
    <property type="component" value="Chromosome"/>
</dbReference>
<keyword evidence="7" id="KW-0479">Metal-binding</keyword>
<evidence type="ECO:0000259" key="12">
    <source>
        <dbReference type="SMART" id="SM00471"/>
    </source>
</evidence>
<keyword evidence="9" id="KW-0460">Magnesium</keyword>
<sequence>MWNLLREIAGQAAAMEEEIYLVGGALRDLLLGQNPEDFDLSLAGGSRCLAEKIAQQYRATLIPLDQGRETLRVVLSPEIHLDFCLFKGQNILEDLQHRDFTINALALNLSALPLDNTGAWPPANWQSLILDPTGGREDLNRGLLRVTHAEAMTDDPLRVLRGIRLAALFNLAISPETIRLMKRGTPLLGSVAGERIWQELSRILALPRVYPLVEFMDRELELWHHLIPCRVPMEETRQNRYHTENVWRHCLRTLECLEQVLQELPLWLEEGQEIVHFLQKPLAGERNRLQVLKLAALIHDIGKPDTACLHKDGGISFHGHPEAGLPYAADLAGRLKWSNAEKQYLLSLILYHMRPLQLYAQQNVSNLALYRLGQTLGENGPDVFILSLADVTATHTAGERLGELATYRNFILGLIGRYNREKNLYNGKLLSGKDLLGLGIPEGPLVGKLLAQLAEEQVKGTVKDVSSAKQWVLDTFRTGAGEKQDN</sequence>
<evidence type="ECO:0000256" key="1">
    <source>
        <dbReference type="ARBA" id="ARBA00001946"/>
    </source>
</evidence>
<proteinExistence type="inferred from homology"/>
<dbReference type="SMART" id="SM00471">
    <property type="entry name" value="HDc"/>
    <property type="match status" value="1"/>
</dbReference>
<keyword evidence="10 11" id="KW-0694">RNA-binding</keyword>
<keyword evidence="3" id="KW-0820">tRNA-binding</keyword>
<dbReference type="RefSeq" id="WP_013840310.1">
    <property type="nucleotide sequence ID" value="NC_015589.1"/>
</dbReference>
<evidence type="ECO:0000256" key="11">
    <source>
        <dbReference type="RuleBase" id="RU003953"/>
    </source>
</evidence>
<dbReference type="eggNOG" id="COG0617">
    <property type="taxonomic scope" value="Bacteria"/>
</dbReference>
<evidence type="ECO:0000256" key="5">
    <source>
        <dbReference type="ARBA" id="ARBA00022694"/>
    </source>
</evidence>
<reference evidence="14" key="1">
    <citation type="submission" date="2011-05" db="EMBL/GenBank/DDBJ databases">
        <title>Complete sequence of Desulfotomaculum ruminis DSM 2154.</title>
        <authorList>
            <person name="Lucas S."/>
            <person name="Copeland A."/>
            <person name="Lapidus A."/>
            <person name="Cheng J.-F."/>
            <person name="Goodwin L."/>
            <person name="Pitluck S."/>
            <person name="Lu M."/>
            <person name="Detter J.C."/>
            <person name="Han C."/>
            <person name="Tapia R."/>
            <person name="Land M."/>
            <person name="Hauser L."/>
            <person name="Kyrpides N."/>
            <person name="Ivanova N."/>
            <person name="Mikhailova N."/>
            <person name="Pagani I."/>
            <person name="Stams A.J.M."/>
            <person name="Plugge C.M."/>
            <person name="Muyzer G."/>
            <person name="Kuever J."/>
            <person name="Parshina S.N."/>
            <person name="Ivanova A.E."/>
            <person name="Nazina T.N."/>
            <person name="Brambilla E."/>
            <person name="Spring S."/>
            <person name="Klenk H.-P."/>
            <person name="Woyke T."/>
        </authorList>
    </citation>
    <scope>NUCLEOTIDE SEQUENCE [LARGE SCALE GENOMIC DNA]</scope>
    <source>
        <strain evidence="14">ATCC 23193 / DSM 2154 / NCIB 8452 / DL</strain>
    </source>
</reference>
<dbReference type="PANTHER" id="PTHR47545:SF2">
    <property type="entry name" value="CC-ADDING TRNA NUCLEOTIDYLTRANSFERASE"/>
    <property type="match status" value="1"/>
</dbReference>
<comment type="similarity">
    <text evidence="2 11">Belongs to the tRNA nucleotidyltransferase/poly(A) polymerase family.</text>
</comment>
<evidence type="ECO:0000313" key="14">
    <source>
        <dbReference type="Proteomes" id="UP000009234"/>
    </source>
</evidence>
<organism evidence="13 14">
    <name type="scientific">Desulforamulus ruminis (strain ATCC 23193 / DSM 2154 / NCIMB 8452 / DL)</name>
    <name type="common">Desulfotomaculum ruminis</name>
    <dbReference type="NCBI Taxonomy" id="696281"/>
    <lineage>
        <taxon>Bacteria</taxon>
        <taxon>Bacillati</taxon>
        <taxon>Bacillota</taxon>
        <taxon>Clostridia</taxon>
        <taxon>Eubacteriales</taxon>
        <taxon>Peptococcaceae</taxon>
        <taxon>Desulforamulus</taxon>
    </lineage>
</organism>
<evidence type="ECO:0000256" key="8">
    <source>
        <dbReference type="ARBA" id="ARBA00022741"/>
    </source>
</evidence>
<evidence type="ECO:0000256" key="9">
    <source>
        <dbReference type="ARBA" id="ARBA00022842"/>
    </source>
</evidence>
<evidence type="ECO:0000256" key="7">
    <source>
        <dbReference type="ARBA" id="ARBA00022723"/>
    </source>
</evidence>
<dbReference type="GO" id="GO:0000049">
    <property type="term" value="F:tRNA binding"/>
    <property type="evidence" value="ECO:0007669"/>
    <property type="project" value="UniProtKB-KW"/>
</dbReference>
<keyword evidence="4 11" id="KW-0808">Transferase</keyword>
<reference evidence="13 14" key="2">
    <citation type="journal article" date="2012" name="Stand. Genomic Sci.">
        <title>Complete genome sequence of the sulfate-reducing firmicute Desulfotomaculum ruminis type strain (DL(T)).</title>
        <authorList>
            <person name="Spring S."/>
            <person name="Visser M."/>
            <person name="Lu M."/>
            <person name="Copeland A."/>
            <person name="Lapidus A."/>
            <person name="Lucas S."/>
            <person name="Cheng J.F."/>
            <person name="Han C."/>
            <person name="Tapia R."/>
            <person name="Goodwin L.A."/>
            <person name="Pitluck S."/>
            <person name="Ivanova N."/>
            <person name="Land M."/>
            <person name="Hauser L."/>
            <person name="Larimer F."/>
            <person name="Rohde M."/>
            <person name="Goker M."/>
            <person name="Detter J.C."/>
            <person name="Kyrpides N.C."/>
            <person name="Woyke T."/>
            <person name="Schaap P.J."/>
            <person name="Plugge C.M."/>
            <person name="Muyzer G."/>
            <person name="Kuever J."/>
            <person name="Pereira I.A."/>
            <person name="Parshina S.N."/>
            <person name="Bernier-Latmani R."/>
            <person name="Stams A.J."/>
            <person name="Klenk H.P."/>
        </authorList>
    </citation>
    <scope>NUCLEOTIDE SEQUENCE [LARGE SCALE GENOMIC DNA]</scope>
    <source>
        <strain evidence="14">ATCC 23193 / DSM 2154 / NCIB 8452 / DL</strain>
    </source>
</reference>
<dbReference type="Gene3D" id="1.10.3090.10">
    <property type="entry name" value="cca-adding enzyme, domain 2"/>
    <property type="match status" value="2"/>
</dbReference>
<name>F6DNJ3_DESRL</name>
<dbReference type="GO" id="GO:0046872">
    <property type="term" value="F:metal ion binding"/>
    <property type="evidence" value="ECO:0007669"/>
    <property type="project" value="UniProtKB-KW"/>
</dbReference>
<dbReference type="GO" id="GO:0000166">
    <property type="term" value="F:nucleotide binding"/>
    <property type="evidence" value="ECO:0007669"/>
    <property type="project" value="UniProtKB-KW"/>
</dbReference>
<dbReference type="Pfam" id="PF01743">
    <property type="entry name" value="PolyA_pol"/>
    <property type="match status" value="2"/>
</dbReference>
<dbReference type="CDD" id="cd00077">
    <property type="entry name" value="HDc"/>
    <property type="match status" value="1"/>
</dbReference>
<dbReference type="InterPro" id="IPR003607">
    <property type="entry name" value="HD/PDEase_dom"/>
</dbReference>
<dbReference type="KEGG" id="dru:Desru_0235"/>
<evidence type="ECO:0000256" key="2">
    <source>
        <dbReference type="ARBA" id="ARBA00007265"/>
    </source>
</evidence>
<dbReference type="Gene3D" id="3.30.460.10">
    <property type="entry name" value="Beta Polymerase, domain 2"/>
    <property type="match status" value="1"/>
</dbReference>
<evidence type="ECO:0000256" key="10">
    <source>
        <dbReference type="ARBA" id="ARBA00022884"/>
    </source>
</evidence>
<dbReference type="SUPFAM" id="SSF81301">
    <property type="entry name" value="Nucleotidyltransferase"/>
    <property type="match status" value="1"/>
</dbReference>
<dbReference type="CDD" id="cd05398">
    <property type="entry name" value="NT_ClassII-CCAase"/>
    <property type="match status" value="1"/>
</dbReference>
<dbReference type="InterPro" id="IPR032828">
    <property type="entry name" value="PolyA_RNA-bd"/>
</dbReference>
<dbReference type="InterPro" id="IPR050124">
    <property type="entry name" value="tRNA_CCA-adding_enzyme"/>
</dbReference>
<protein>
    <submittedName>
        <fullName evidence="13">Polynucleotide adenylyltransferase region</fullName>
    </submittedName>
</protein>
<evidence type="ECO:0000256" key="6">
    <source>
        <dbReference type="ARBA" id="ARBA00022695"/>
    </source>
</evidence>
<dbReference type="Pfam" id="PF12627">
    <property type="entry name" value="PolyA_pol_RNAbd"/>
    <property type="match status" value="1"/>
</dbReference>
<evidence type="ECO:0000256" key="3">
    <source>
        <dbReference type="ARBA" id="ARBA00022555"/>
    </source>
</evidence>
<accession>F6DNJ3</accession>
<feature type="domain" description="HD/PDEase" evidence="12">
    <location>
        <begin position="242"/>
        <end position="404"/>
    </location>
</feature>
<keyword evidence="6 13" id="KW-0548">Nucleotidyltransferase</keyword>
<dbReference type="STRING" id="696281.Desru_0235"/>
<keyword evidence="5" id="KW-0819">tRNA processing</keyword>
<dbReference type="GO" id="GO:0008033">
    <property type="term" value="P:tRNA processing"/>
    <property type="evidence" value="ECO:0007669"/>
    <property type="project" value="UniProtKB-KW"/>
</dbReference>
<dbReference type="HOGENOM" id="CLU_015961_6_2_9"/>
<keyword evidence="14" id="KW-1185">Reference proteome</keyword>
<dbReference type="OrthoDB" id="9805698at2"/>
<keyword evidence="8" id="KW-0547">Nucleotide-binding</keyword>
<dbReference type="Pfam" id="PF01966">
    <property type="entry name" value="HD"/>
    <property type="match status" value="1"/>
</dbReference>
<dbReference type="SUPFAM" id="SSF81891">
    <property type="entry name" value="Poly A polymerase C-terminal region-like"/>
    <property type="match status" value="1"/>
</dbReference>
<dbReference type="InterPro" id="IPR002646">
    <property type="entry name" value="PolA_pol_head_dom"/>
</dbReference>
<evidence type="ECO:0000313" key="13">
    <source>
        <dbReference type="EMBL" id="AEG58533.1"/>
    </source>
</evidence>
<dbReference type="AlphaFoldDB" id="F6DNJ3"/>
<dbReference type="PANTHER" id="PTHR47545">
    <property type="entry name" value="MULTIFUNCTIONAL CCA PROTEIN"/>
    <property type="match status" value="1"/>
</dbReference>
<dbReference type="EMBL" id="CP002780">
    <property type="protein sequence ID" value="AEG58533.1"/>
    <property type="molecule type" value="Genomic_DNA"/>
</dbReference>
<evidence type="ECO:0000256" key="4">
    <source>
        <dbReference type="ARBA" id="ARBA00022679"/>
    </source>
</evidence>